<evidence type="ECO:0000256" key="3">
    <source>
        <dbReference type="ARBA" id="ARBA00022692"/>
    </source>
</evidence>
<keyword evidence="3" id="KW-0812">Transmembrane</keyword>
<organism evidence="7 8">
    <name type="scientific">Moorella mulderi DSM 14980</name>
    <dbReference type="NCBI Taxonomy" id="1122241"/>
    <lineage>
        <taxon>Bacteria</taxon>
        <taxon>Bacillati</taxon>
        <taxon>Bacillota</taxon>
        <taxon>Clostridia</taxon>
        <taxon>Neomoorellales</taxon>
        <taxon>Neomoorellaceae</taxon>
        <taxon>Neomoorella</taxon>
    </lineage>
</organism>
<name>A0A151AU96_9FIRM</name>
<evidence type="ECO:0000256" key="2">
    <source>
        <dbReference type="ARBA" id="ARBA00022475"/>
    </source>
</evidence>
<feature type="domain" description="Single Cache" evidence="6">
    <location>
        <begin position="45"/>
        <end position="138"/>
    </location>
</feature>
<dbReference type="InterPro" id="IPR004010">
    <property type="entry name" value="Double_Cache_2"/>
</dbReference>
<reference evidence="7 8" key="1">
    <citation type="submission" date="2016-02" db="EMBL/GenBank/DDBJ databases">
        <title>Genome sequence of Moorella mulderi DSM 14980.</title>
        <authorList>
            <person name="Poehlein A."/>
            <person name="Daniel R."/>
        </authorList>
    </citation>
    <scope>NUCLEOTIDE SEQUENCE [LARGE SCALE GENOMIC DNA]</scope>
    <source>
        <strain evidence="7 8">DSM 14980</strain>
    </source>
</reference>
<dbReference type="PATRIC" id="fig|1122241.3.peg.2616"/>
<evidence type="ECO:0000256" key="5">
    <source>
        <dbReference type="ARBA" id="ARBA00023136"/>
    </source>
</evidence>
<evidence type="ECO:0000313" key="7">
    <source>
        <dbReference type="EMBL" id="KYH31226.1"/>
    </source>
</evidence>
<dbReference type="InterPro" id="IPR033480">
    <property type="entry name" value="sCache_2"/>
</dbReference>
<evidence type="ECO:0000256" key="1">
    <source>
        <dbReference type="ARBA" id="ARBA00004651"/>
    </source>
</evidence>
<dbReference type="Proteomes" id="UP000075670">
    <property type="component" value="Unassembled WGS sequence"/>
</dbReference>
<keyword evidence="4" id="KW-1133">Transmembrane helix</keyword>
<dbReference type="Gene3D" id="3.30.450.20">
    <property type="entry name" value="PAS domain"/>
    <property type="match status" value="1"/>
</dbReference>
<keyword evidence="2" id="KW-1003">Cell membrane</keyword>
<proteinExistence type="predicted"/>
<protein>
    <submittedName>
        <fullName evidence="7">Methyl-accepting chemotaxis protein 4</fullName>
    </submittedName>
</protein>
<evidence type="ECO:0000259" key="6">
    <source>
        <dbReference type="SMART" id="SM01049"/>
    </source>
</evidence>
<dbReference type="OrthoDB" id="9810264at2"/>
<gene>
    <name evidence="7" type="primary">mcp4_2</name>
    <name evidence="7" type="ORF">MOMUL_24560</name>
</gene>
<accession>A0A151AU96</accession>
<evidence type="ECO:0000256" key="4">
    <source>
        <dbReference type="ARBA" id="ARBA00022989"/>
    </source>
</evidence>
<keyword evidence="5" id="KW-0472">Membrane</keyword>
<dbReference type="GO" id="GO:0005886">
    <property type="term" value="C:plasma membrane"/>
    <property type="evidence" value="ECO:0007669"/>
    <property type="project" value="UniProtKB-SubCell"/>
</dbReference>
<dbReference type="EMBL" id="LTBC01000013">
    <property type="protein sequence ID" value="KYH31226.1"/>
    <property type="molecule type" value="Genomic_DNA"/>
</dbReference>
<comment type="caution">
    <text evidence="7">The sequence shown here is derived from an EMBL/GenBank/DDBJ whole genome shotgun (WGS) entry which is preliminary data.</text>
</comment>
<sequence length="173" mass="19272">MSLRSIKSKLMALTLIAILATVVVQLIIANVSLANLTFKSQSIVQQHVLNEVKSGLKNTVDSMVSSLTDMYKSNAGTIPEAQLIELIRKTLDASRYGEAGYFFAYRYDGIRVVAPENKSQEGQNLWDLTDKSGKKVVQEFIRVAQNGGGFVSYIWLNPKTNKEEEKISYYSPS</sequence>
<dbReference type="SMART" id="SM01049">
    <property type="entry name" value="Cache_2"/>
    <property type="match status" value="1"/>
</dbReference>
<dbReference type="Pfam" id="PF08269">
    <property type="entry name" value="dCache_2"/>
    <property type="match status" value="1"/>
</dbReference>
<comment type="subcellular location">
    <subcellularLocation>
        <location evidence="1">Cell membrane</location>
        <topology evidence="1">Multi-pass membrane protein</topology>
    </subcellularLocation>
</comment>
<dbReference type="AlphaFoldDB" id="A0A151AU96"/>
<keyword evidence="8" id="KW-1185">Reference proteome</keyword>
<dbReference type="RefSeq" id="WP_062285247.1">
    <property type="nucleotide sequence ID" value="NZ_LTBC01000013.1"/>
</dbReference>
<evidence type="ECO:0000313" key="8">
    <source>
        <dbReference type="Proteomes" id="UP000075670"/>
    </source>
</evidence>